<dbReference type="Gene3D" id="3.30.559.30">
    <property type="entry name" value="Nonribosomal peptide synthetase, condensation domain"/>
    <property type="match status" value="1"/>
</dbReference>
<dbReference type="InterPro" id="IPR023213">
    <property type="entry name" value="CAT-like_dom_sf"/>
</dbReference>
<dbReference type="InterPro" id="IPR020845">
    <property type="entry name" value="AMP-binding_CS"/>
</dbReference>
<dbReference type="InterPro" id="IPR009081">
    <property type="entry name" value="PP-bd_ACP"/>
</dbReference>
<sequence>MENQAKLKTADNRDDIIFPLSELQQAYWIGEEGGLKLSTPAFVYRSYFAPELDLARLTYSLRVILERHPMLRSQITHDGRQVIAESMSVVESETFVTCNDWAEAGAFDPGRMATLDQLAIPQLSDPVKLMCRVHRVNGGFYINLIFRLFSVDGLSIRIVLSELLSLYAGKSLPNPPQSSYRAYLALKETGTRSRDAQASVEYWTRRGAEMPAAPQLPTINPSRFPQQAVFTRRRFALSVEQSQDLALQARRCGVSLTQFICVAYIDILRMWSENKTFVLNVLTSKRPLDDNSFRYSVGNFSDTLLLEAAPCDGSFRSRAGAVRSQFLTAMEHSDIGGVAILRHLGMTSGDYPVLPVVFASTLGSESLLQECSLPDLGWTDQLGALNTPQVYLDHQVSMADGRIVLNWDSVDAVFHAGVIEQMFSAYKSHVFALTSTSDLAEQSCLPALDEQHVEPRTRANATECIFPNDRLDALFDSAATKFPHNAAVVCEERTIDYATLHRATTRAAHRLVRHGVAPGTLVAIVSEKSWQQVAAAVSIVKSGGAYLPLSANLPRPRLAHLLATEGLKIILADRASIDKIEAPAGVTVFSIEEFFDSRESERVDTDNVPREKRTDDLAYVIFTSGSTGLPKGVAITHRAAANTIHDCIRRFRLTADDRVIGVSALNFDLSVFDIFATLASGAALVLPSHGEHPSPEAWVRCFRDHKVTVWNTVPALFAMLLEFTQAGHRALLNSLRLVMLSGDWIPLPLVNAIQSLEHTPTLIGLGGATEAAIWSNFFPIQNLDPAWTSVPYGWPLSNQQYHVLDENLNDVPTWVSGQLHISGLGLAREYYGDIDRTHASFITHPSGLRMYRTGDYGRYLPDGSLEFLGRRDAQVKIRGHRIGLGEIDAVLSSIPGIQQSLTLVQDLANSDSRLVSFCQGASESEHLNIDGLRAELGDRLPHYMVPNLLLEIRQFPVTVNGKIDKQALLALAHSSPADMAAKLLPSDETEQELLDLWESVLQVEVTYVNRDFFDLGGNSLSAVRLLTKINVHFNVNMQLSSLLRLGTIAEQAKAIQTLPLEHSSVNDIPAVIRMARGDGPVLLAIHPVGGNVLCYRPLTALLPDGVAMFAFQSPGDGRPRSVESLARTYAREFSRTQLGARPVYVIGWSMGGIVALEVARVLEEEGTDVTSVTLLDSWSGGKPGVDATELNAPQFLHGFFRDLLGGADPGIDMELIASLPASLRVREISDLASRKHPALHGMSAEDLADLFAEYTANYDALLLHRPLLPSAPIINYVATRTSDFKILKRCDLNDLASLRNLRLRATTIHVDEDHHSIVGPGSMRHVLDTIFNQ</sequence>
<keyword evidence="3" id="KW-0597">Phosphoprotein</keyword>
<dbReference type="Pfam" id="PF00501">
    <property type="entry name" value="AMP-binding"/>
    <property type="match status" value="1"/>
</dbReference>
<evidence type="ECO:0000256" key="2">
    <source>
        <dbReference type="ARBA" id="ARBA00022450"/>
    </source>
</evidence>
<comment type="cofactor">
    <cofactor evidence="1">
        <name>pantetheine 4'-phosphate</name>
        <dbReference type="ChEBI" id="CHEBI:47942"/>
    </cofactor>
</comment>
<reference evidence="6 7" key="1">
    <citation type="submission" date="2020-12" db="EMBL/GenBank/DDBJ databases">
        <title>FDA dAtabase for Regulatory Grade micrObial Sequences (FDA-ARGOS): Supporting development and validation of Infectious Disease Dx tests.</title>
        <authorList>
            <person name="Nelson B."/>
            <person name="Plummer A."/>
            <person name="Tallon L."/>
            <person name="Sadzewicz L."/>
            <person name="Zhao X."/>
            <person name="Boylan J."/>
            <person name="Ott S."/>
            <person name="Bowen H."/>
            <person name="Vavikolanu K."/>
            <person name="Mehta A."/>
            <person name="Aluvathingal J."/>
            <person name="Nadendla S."/>
            <person name="Myers T."/>
            <person name="Yan Y."/>
            <person name="Sichtig H."/>
        </authorList>
    </citation>
    <scope>NUCLEOTIDE SEQUENCE [LARGE SCALE GENOMIC DNA]</scope>
    <source>
        <strain evidence="6 7">FDAARGOS_1049</strain>
    </source>
</reference>
<evidence type="ECO:0000313" key="7">
    <source>
        <dbReference type="Proteomes" id="UP000595610"/>
    </source>
</evidence>
<evidence type="ECO:0000256" key="4">
    <source>
        <dbReference type="ARBA" id="ARBA00022598"/>
    </source>
</evidence>
<dbReference type="RefSeq" id="WP_052400413.1">
    <property type="nucleotide sequence ID" value="NZ_CP066075.1"/>
</dbReference>
<organism evidence="6 7">
    <name type="scientific">Paraburkholderia ginsengisoli</name>
    <dbReference type="NCBI Taxonomy" id="311231"/>
    <lineage>
        <taxon>Bacteria</taxon>
        <taxon>Pseudomonadati</taxon>
        <taxon>Pseudomonadota</taxon>
        <taxon>Betaproteobacteria</taxon>
        <taxon>Burkholderiales</taxon>
        <taxon>Burkholderiaceae</taxon>
        <taxon>Paraburkholderia</taxon>
    </lineage>
</organism>
<dbReference type="InterPro" id="IPR036736">
    <property type="entry name" value="ACP-like_sf"/>
</dbReference>
<dbReference type="NCBIfam" id="TIGR01733">
    <property type="entry name" value="AA-adenyl-dom"/>
    <property type="match status" value="1"/>
</dbReference>
<dbReference type="KEGG" id="pgis:I6I06_02060"/>
<feature type="domain" description="Carrier" evidence="5">
    <location>
        <begin position="984"/>
        <end position="1059"/>
    </location>
</feature>
<dbReference type="InterPro" id="IPR020802">
    <property type="entry name" value="TesA-like"/>
</dbReference>
<dbReference type="FunFam" id="3.40.50.12780:FF:000012">
    <property type="entry name" value="Non-ribosomal peptide synthetase"/>
    <property type="match status" value="1"/>
</dbReference>
<dbReference type="Gene3D" id="3.30.559.10">
    <property type="entry name" value="Chloramphenicol acetyltransferase-like domain"/>
    <property type="match status" value="1"/>
</dbReference>
<dbReference type="GO" id="GO:0005737">
    <property type="term" value="C:cytoplasm"/>
    <property type="evidence" value="ECO:0007669"/>
    <property type="project" value="TreeGrafter"/>
</dbReference>
<keyword evidence="7" id="KW-1185">Reference proteome</keyword>
<dbReference type="SMART" id="SM00824">
    <property type="entry name" value="PKS_TE"/>
    <property type="match status" value="1"/>
</dbReference>
<evidence type="ECO:0000256" key="3">
    <source>
        <dbReference type="ARBA" id="ARBA00022553"/>
    </source>
</evidence>
<dbReference type="PROSITE" id="PS00455">
    <property type="entry name" value="AMP_BINDING"/>
    <property type="match status" value="1"/>
</dbReference>
<proteinExistence type="predicted"/>
<dbReference type="PANTHER" id="PTHR45527:SF10">
    <property type="entry name" value="PYOCHELIN SYNTHASE PCHF"/>
    <property type="match status" value="1"/>
</dbReference>
<dbReference type="InterPro" id="IPR000873">
    <property type="entry name" value="AMP-dep_synth/lig_dom"/>
</dbReference>
<dbReference type="GO" id="GO:0016874">
    <property type="term" value="F:ligase activity"/>
    <property type="evidence" value="ECO:0007669"/>
    <property type="project" value="UniProtKB-KW"/>
</dbReference>
<dbReference type="EMBL" id="CP066075">
    <property type="protein sequence ID" value="QQC64311.1"/>
    <property type="molecule type" value="Genomic_DNA"/>
</dbReference>
<protein>
    <submittedName>
        <fullName evidence="6">Non-ribosomal peptide synthetase</fullName>
    </submittedName>
</protein>
<accession>A0A7T4N305</accession>
<dbReference type="InterPro" id="IPR001031">
    <property type="entry name" value="Thioesterase"/>
</dbReference>
<evidence type="ECO:0000259" key="5">
    <source>
        <dbReference type="PROSITE" id="PS50075"/>
    </source>
</evidence>
<dbReference type="SUPFAM" id="SSF53474">
    <property type="entry name" value="alpha/beta-Hydrolases"/>
    <property type="match status" value="1"/>
</dbReference>
<dbReference type="Gene3D" id="3.40.50.980">
    <property type="match status" value="2"/>
</dbReference>
<dbReference type="SUPFAM" id="SSF52777">
    <property type="entry name" value="CoA-dependent acyltransferases"/>
    <property type="match status" value="2"/>
</dbReference>
<name>A0A7T4N305_9BURK</name>
<evidence type="ECO:0000256" key="1">
    <source>
        <dbReference type="ARBA" id="ARBA00001957"/>
    </source>
</evidence>
<dbReference type="SUPFAM" id="SSF56801">
    <property type="entry name" value="Acetyl-CoA synthetase-like"/>
    <property type="match status" value="1"/>
</dbReference>
<gene>
    <name evidence="6" type="ORF">I6I06_02060</name>
</gene>
<dbReference type="GO" id="GO:0031177">
    <property type="term" value="F:phosphopantetheine binding"/>
    <property type="evidence" value="ECO:0007669"/>
    <property type="project" value="TreeGrafter"/>
</dbReference>
<dbReference type="PROSITE" id="PS00012">
    <property type="entry name" value="PHOSPHOPANTETHEINE"/>
    <property type="match status" value="1"/>
</dbReference>
<dbReference type="InterPro" id="IPR006162">
    <property type="entry name" value="Ppantetheine_attach_site"/>
</dbReference>
<dbReference type="InterPro" id="IPR029058">
    <property type="entry name" value="AB_hydrolase_fold"/>
</dbReference>
<dbReference type="InterPro" id="IPR045851">
    <property type="entry name" value="AMP-bd_C_sf"/>
</dbReference>
<dbReference type="Gene3D" id="2.30.38.10">
    <property type="entry name" value="Luciferase, Domain 3"/>
    <property type="match status" value="1"/>
</dbReference>
<dbReference type="GO" id="GO:0044550">
    <property type="term" value="P:secondary metabolite biosynthetic process"/>
    <property type="evidence" value="ECO:0007669"/>
    <property type="project" value="TreeGrafter"/>
</dbReference>
<dbReference type="Pfam" id="PF00975">
    <property type="entry name" value="Thioesterase"/>
    <property type="match status" value="1"/>
</dbReference>
<dbReference type="PANTHER" id="PTHR45527">
    <property type="entry name" value="NONRIBOSOMAL PEPTIDE SYNTHETASE"/>
    <property type="match status" value="1"/>
</dbReference>
<dbReference type="Pfam" id="PF00668">
    <property type="entry name" value="Condensation"/>
    <property type="match status" value="1"/>
</dbReference>
<dbReference type="InterPro" id="IPR010071">
    <property type="entry name" value="AA_adenyl_dom"/>
</dbReference>
<dbReference type="PROSITE" id="PS50075">
    <property type="entry name" value="CARRIER"/>
    <property type="match status" value="1"/>
</dbReference>
<evidence type="ECO:0000313" key="6">
    <source>
        <dbReference type="EMBL" id="QQC64311.1"/>
    </source>
</evidence>
<dbReference type="SUPFAM" id="SSF47336">
    <property type="entry name" value="ACP-like"/>
    <property type="match status" value="1"/>
</dbReference>
<dbReference type="Proteomes" id="UP000595610">
    <property type="component" value="Chromosome 1"/>
</dbReference>
<dbReference type="GO" id="GO:0043041">
    <property type="term" value="P:amino acid activation for nonribosomal peptide biosynthetic process"/>
    <property type="evidence" value="ECO:0007669"/>
    <property type="project" value="TreeGrafter"/>
</dbReference>
<dbReference type="InterPro" id="IPR001242">
    <property type="entry name" value="Condensation_dom"/>
</dbReference>
<dbReference type="Gene3D" id="3.30.300.30">
    <property type="match status" value="1"/>
</dbReference>
<keyword evidence="4" id="KW-0436">Ligase</keyword>
<dbReference type="Gene3D" id="3.40.50.1820">
    <property type="entry name" value="alpha/beta hydrolase"/>
    <property type="match status" value="1"/>
</dbReference>
<dbReference type="Gene3D" id="1.10.1200.10">
    <property type="entry name" value="ACP-like"/>
    <property type="match status" value="1"/>
</dbReference>
<keyword evidence="2" id="KW-0596">Phosphopantetheine</keyword>
<dbReference type="Pfam" id="PF00550">
    <property type="entry name" value="PP-binding"/>
    <property type="match status" value="1"/>
</dbReference>